<dbReference type="InterPro" id="IPR006689">
    <property type="entry name" value="Small_GTPase_ARF/SAR"/>
</dbReference>
<dbReference type="NCBIfam" id="TIGR00231">
    <property type="entry name" value="small_GTP"/>
    <property type="match status" value="1"/>
</dbReference>
<evidence type="ECO:0000256" key="5">
    <source>
        <dbReference type="SAM" id="MobiDB-lite"/>
    </source>
</evidence>
<dbReference type="PANTHER" id="PTHR46090:SF2">
    <property type="entry name" value="ADP-RIBOSYLATION FACTOR-LIKE PROTEIN 13B"/>
    <property type="match status" value="1"/>
</dbReference>
<dbReference type="GO" id="GO:0097500">
    <property type="term" value="P:receptor localization to non-motile cilium"/>
    <property type="evidence" value="ECO:0007669"/>
    <property type="project" value="TreeGrafter"/>
</dbReference>
<evidence type="ECO:0000256" key="3">
    <source>
        <dbReference type="PIRSR" id="PIRSR606689-1"/>
    </source>
</evidence>
<protein>
    <recommendedName>
        <fullName evidence="8">ADP-ribosylation factor-like protein 13B</fullName>
    </recommendedName>
</protein>
<feature type="compositionally biased region" description="Acidic residues" evidence="5">
    <location>
        <begin position="372"/>
        <end position="391"/>
    </location>
</feature>
<feature type="region of interest" description="Disordered" evidence="5">
    <location>
        <begin position="230"/>
        <end position="252"/>
    </location>
</feature>
<keyword evidence="2 3" id="KW-0342">GTP-binding</keyword>
<dbReference type="Proteomes" id="UP000050795">
    <property type="component" value="Unassembled WGS sequence"/>
</dbReference>
<evidence type="ECO:0000313" key="7">
    <source>
        <dbReference type="WBParaSite" id="TREG1_4090.1"/>
    </source>
</evidence>
<name>A0AA85JJW7_TRIRE</name>
<reference evidence="6" key="1">
    <citation type="submission" date="2022-06" db="EMBL/GenBank/DDBJ databases">
        <authorList>
            <person name="Berger JAMES D."/>
            <person name="Berger JAMES D."/>
        </authorList>
    </citation>
    <scope>NUCLEOTIDE SEQUENCE [LARGE SCALE GENOMIC DNA]</scope>
</reference>
<dbReference type="SMART" id="SM00178">
    <property type="entry name" value="SAR"/>
    <property type="match status" value="1"/>
</dbReference>
<evidence type="ECO:0000313" key="6">
    <source>
        <dbReference type="Proteomes" id="UP000050795"/>
    </source>
</evidence>
<evidence type="ECO:0008006" key="8">
    <source>
        <dbReference type="Google" id="ProtNLM"/>
    </source>
</evidence>
<feature type="binding site" evidence="3">
    <location>
        <begin position="128"/>
        <end position="131"/>
    </location>
    <ligand>
        <name>GTP</name>
        <dbReference type="ChEBI" id="CHEBI:37565"/>
    </ligand>
</feature>
<dbReference type="SMART" id="SM00177">
    <property type="entry name" value="ARF"/>
    <property type="match status" value="1"/>
</dbReference>
<dbReference type="InterPro" id="IPR005225">
    <property type="entry name" value="Small_GTP-bd"/>
</dbReference>
<dbReference type="WBParaSite" id="TREG1_4090.1">
    <property type="protein sequence ID" value="TREG1_4090.1"/>
    <property type="gene ID" value="TREG1_4090"/>
</dbReference>
<keyword evidence="6" id="KW-1185">Reference proteome</keyword>
<dbReference type="InterPro" id="IPR027417">
    <property type="entry name" value="P-loop_NTPase"/>
</dbReference>
<feature type="binding site" evidence="3">
    <location>
        <position position="72"/>
    </location>
    <ligand>
        <name>GTP</name>
        <dbReference type="ChEBI" id="CHEBI:37565"/>
    </ligand>
</feature>
<evidence type="ECO:0000256" key="4">
    <source>
        <dbReference type="PIRSR" id="PIRSR606689-2"/>
    </source>
</evidence>
<dbReference type="PANTHER" id="PTHR46090">
    <property type="entry name" value="ADP-RIBOSYLATION FACTOR-LIKE PROTEIN 13B"/>
    <property type="match status" value="1"/>
</dbReference>
<reference evidence="7" key="2">
    <citation type="submission" date="2023-11" db="UniProtKB">
        <authorList>
            <consortium name="WormBaseParasite"/>
        </authorList>
    </citation>
    <scope>IDENTIFICATION</scope>
</reference>
<evidence type="ECO:0000256" key="1">
    <source>
        <dbReference type="ARBA" id="ARBA00022741"/>
    </source>
</evidence>
<dbReference type="InterPro" id="IPR051995">
    <property type="entry name" value="Ciliary_GTPase"/>
</dbReference>
<keyword evidence="4" id="KW-0460">Magnesium</keyword>
<sequence>MGMSSCFPFVRRKQRNNLEIFLVILGLDNAGKTTTTRSIKGVSSELVAPTIGFDRIEFAIDRFNINLYDLGGGKTIRDIWETYFAEVYGVIFVVDSSAPERLEECHEVLCNLLAHPCISGKPVLLLANKRDIKDALDESELIAALQLDDLVNQYHCPCRLEYCCALLLPGKKLDKAIRDGLRWLLRYIESEITTLQSRVHADMARQAREQAIEREARKERVRLAREERERLEKLSNHKNKKMQPNNTPVSDRLHNDIGDIMTDESINIELSQVVGTTTTGDYEEQLPSISESEDKSIRFSEIPEPKLCRNSQFLPSTSLTDKQKTNNHPLACSLLNSRELMHQIQLACSIDVDFTERKINLKEDKQSLIIDENIDLESTDDDDDDDADDAKEENRPNDNTVMPLQENDTKSPTHFSIPPPFYGHQVNTKGDIVERECAKDGFLSISSPKSSTEVPEVDPDLNNNNNGNNVQCLSMTPALINPLYEKKVNKKTKNPSVSVIRSSERTNTFGKIIQENSNNHGFLKTTSSLSKSIKAGPSSLARVLPPKLNKLYPITTTTTPAKITTTTRQLTTSSPTSKSSLSSGGTLQLTSTTTEALKKHNLV</sequence>
<evidence type="ECO:0000256" key="2">
    <source>
        <dbReference type="ARBA" id="ARBA00023134"/>
    </source>
</evidence>
<dbReference type="GO" id="GO:0046872">
    <property type="term" value="F:metal ion binding"/>
    <property type="evidence" value="ECO:0007669"/>
    <property type="project" value="UniProtKB-KW"/>
</dbReference>
<accession>A0AA85JJW7</accession>
<dbReference type="GO" id="GO:1905515">
    <property type="term" value="P:non-motile cilium assembly"/>
    <property type="evidence" value="ECO:0007669"/>
    <property type="project" value="TreeGrafter"/>
</dbReference>
<feature type="region of interest" description="Disordered" evidence="5">
    <location>
        <begin position="563"/>
        <end position="603"/>
    </location>
</feature>
<feature type="region of interest" description="Disordered" evidence="5">
    <location>
        <begin position="372"/>
        <end position="423"/>
    </location>
</feature>
<keyword evidence="4" id="KW-0479">Metal-binding</keyword>
<proteinExistence type="predicted"/>
<feature type="compositionally biased region" description="Low complexity" evidence="5">
    <location>
        <begin position="563"/>
        <end position="594"/>
    </location>
</feature>
<organism evidence="6 7">
    <name type="scientific">Trichobilharzia regenti</name>
    <name type="common">Nasal bird schistosome</name>
    <dbReference type="NCBI Taxonomy" id="157069"/>
    <lineage>
        <taxon>Eukaryota</taxon>
        <taxon>Metazoa</taxon>
        <taxon>Spiralia</taxon>
        <taxon>Lophotrochozoa</taxon>
        <taxon>Platyhelminthes</taxon>
        <taxon>Trematoda</taxon>
        <taxon>Digenea</taxon>
        <taxon>Strigeidida</taxon>
        <taxon>Schistosomatoidea</taxon>
        <taxon>Schistosomatidae</taxon>
        <taxon>Trichobilharzia</taxon>
    </lineage>
</organism>
<feature type="binding site" evidence="3">
    <location>
        <begin position="26"/>
        <end position="33"/>
    </location>
    <ligand>
        <name>GTP</name>
        <dbReference type="ChEBI" id="CHEBI:37565"/>
    </ligand>
</feature>
<feature type="binding site" evidence="4">
    <location>
        <position position="33"/>
    </location>
    <ligand>
        <name>Mg(2+)</name>
        <dbReference type="ChEBI" id="CHEBI:18420"/>
    </ligand>
</feature>
<feature type="binding site" evidence="4">
    <location>
        <position position="50"/>
    </location>
    <ligand>
        <name>Mg(2+)</name>
        <dbReference type="ChEBI" id="CHEBI:18420"/>
    </ligand>
</feature>
<dbReference type="PROSITE" id="PS51417">
    <property type="entry name" value="ARF"/>
    <property type="match status" value="1"/>
</dbReference>
<dbReference type="Gene3D" id="3.40.50.300">
    <property type="entry name" value="P-loop containing nucleotide triphosphate hydrolases"/>
    <property type="match status" value="1"/>
</dbReference>
<dbReference type="GO" id="GO:0097730">
    <property type="term" value="C:non-motile cilium"/>
    <property type="evidence" value="ECO:0007669"/>
    <property type="project" value="TreeGrafter"/>
</dbReference>
<dbReference type="GO" id="GO:0060170">
    <property type="term" value="C:ciliary membrane"/>
    <property type="evidence" value="ECO:0007669"/>
    <property type="project" value="TreeGrafter"/>
</dbReference>
<dbReference type="GO" id="GO:0003924">
    <property type="term" value="F:GTPase activity"/>
    <property type="evidence" value="ECO:0007669"/>
    <property type="project" value="InterPro"/>
</dbReference>
<dbReference type="AlphaFoldDB" id="A0AA85JJW7"/>
<dbReference type="PRINTS" id="PR00328">
    <property type="entry name" value="SAR1GTPBP"/>
</dbReference>
<dbReference type="GO" id="GO:0005525">
    <property type="term" value="F:GTP binding"/>
    <property type="evidence" value="ECO:0007669"/>
    <property type="project" value="UniProtKB-KW"/>
</dbReference>
<keyword evidence="1 3" id="KW-0547">Nucleotide-binding</keyword>
<dbReference type="SUPFAM" id="SSF52540">
    <property type="entry name" value="P-loop containing nucleoside triphosphate hydrolases"/>
    <property type="match status" value="1"/>
</dbReference>
<dbReference type="Pfam" id="PF00025">
    <property type="entry name" value="Arf"/>
    <property type="match status" value="1"/>
</dbReference>